<gene>
    <name evidence="3" type="ORF">OS133_12595</name>
    <name evidence="4" type="ORF">OS134_00455</name>
</gene>
<dbReference type="EMBL" id="JAPMLD010000001">
    <property type="protein sequence ID" value="MDW4822547.1"/>
    <property type="molecule type" value="Genomic_DNA"/>
</dbReference>
<sequence length="510" mass="53604">MSNILLNSPDQAQKASLSSSKAGVEANANPIAGNGSSFSSELEKVANVEAVNGDYQQPKAEASKQHESDKQDLASAETLTDAAEQQIADPEPATKDDVSHVLAQINLASQFSAEAEANSQLAANGESLPLTNDALSSEAATDELVDVSIDDLPDEVLLTLSMQSGLTEQELSQLSESELKALLQQNQLIDSNGQPTPELLAAISASASTLSGANSGNQSIGGNGVTANELLATADKNGADAKQDAANLTGQSKLPNENKDLFGKELNLAGANQASESLKQTKNSELTANAAVANQTVVTAAAEQLKNAELTVRMSATEAGLEANLDSELSAVSDSKSLSALQQQLQQTTANRQELPQLHASLKQAGEVTPSMQQMIQRFAPVMNQQLITMVSNGLQQAEIRLDPPELGQMMVRIQVQGDNTQVQFQVAQHQTRDLVEQAMPRLREMLAEQGMQLTDGRVSQGNGGQGQGEGTSEHGNGSGTHDVDEISAEDMLARSNLSTSSASGIDYYA</sequence>
<feature type="region of interest" description="Disordered" evidence="1">
    <location>
        <begin position="456"/>
        <end position="484"/>
    </location>
</feature>
<dbReference type="RefSeq" id="WP_310655056.1">
    <property type="nucleotide sequence ID" value="NZ_JAPMLA010000008.1"/>
</dbReference>
<keyword evidence="3" id="KW-0966">Cell projection</keyword>
<dbReference type="InterPro" id="IPR038610">
    <property type="entry name" value="FliK-like_C_sf"/>
</dbReference>
<evidence type="ECO:0000313" key="4">
    <source>
        <dbReference type="EMBL" id="MDW4822547.1"/>
    </source>
</evidence>
<evidence type="ECO:0000256" key="1">
    <source>
        <dbReference type="SAM" id="MobiDB-lite"/>
    </source>
</evidence>
<evidence type="ECO:0000259" key="2">
    <source>
        <dbReference type="Pfam" id="PF02120"/>
    </source>
</evidence>
<keyword evidence="3" id="KW-0969">Cilium</keyword>
<keyword evidence="6" id="KW-1185">Reference proteome</keyword>
<dbReference type="InterPro" id="IPR021136">
    <property type="entry name" value="Flagellar_hook_control-like_C"/>
</dbReference>
<dbReference type="AlphaFoldDB" id="A0AAW8NQ20"/>
<dbReference type="Gene3D" id="3.30.750.140">
    <property type="match status" value="1"/>
</dbReference>
<dbReference type="PANTHER" id="PTHR37533">
    <property type="entry name" value="FLAGELLAR HOOK-LENGTH CONTROL PROTEIN"/>
    <property type="match status" value="1"/>
</dbReference>
<organism evidence="3 5">
    <name type="scientific">Shewanella fidelis</name>
    <dbReference type="NCBI Taxonomy" id="173509"/>
    <lineage>
        <taxon>Bacteria</taxon>
        <taxon>Pseudomonadati</taxon>
        <taxon>Pseudomonadota</taxon>
        <taxon>Gammaproteobacteria</taxon>
        <taxon>Alteromonadales</taxon>
        <taxon>Shewanellaceae</taxon>
        <taxon>Shewanella</taxon>
    </lineage>
</organism>
<accession>A0AAW8NQ20</accession>
<name>A0AAW8NQ20_9GAMM</name>
<dbReference type="PANTHER" id="PTHR37533:SF2">
    <property type="entry name" value="FLAGELLAR HOOK-LENGTH CONTROL PROTEIN"/>
    <property type="match status" value="1"/>
</dbReference>
<feature type="region of interest" description="Disordered" evidence="1">
    <location>
        <begin position="49"/>
        <end position="83"/>
    </location>
</feature>
<dbReference type="CDD" id="cd17470">
    <property type="entry name" value="T3SS_Flik_C"/>
    <property type="match status" value="1"/>
</dbReference>
<reference evidence="4 6" key="1">
    <citation type="journal article" date="2022" name="bioRxiv">
        <title>Prophages regulate Shewanella fidelis 3313 motility and biofilm formation: implications for gut colonization dynamics in Ciona robusta.</title>
        <authorList>
            <person name="Natarajan O."/>
            <person name="Gibboney S.L."/>
            <person name="Young M.N."/>
            <person name="Lim S.J."/>
            <person name="Pluta N."/>
            <person name="Atkinson C.G."/>
            <person name="Leigh B.A."/>
            <person name="Liberti A."/>
            <person name="Kees E.D."/>
            <person name="Breitbart M."/>
            <person name="Gralnick J.A."/>
            <person name="Dishaw L.J."/>
        </authorList>
    </citation>
    <scope>NUCLEOTIDE SEQUENCE [LARGE SCALE GENOMIC DNA]</scope>
    <source>
        <strain evidence="4 6">JG4066</strain>
    </source>
</reference>
<evidence type="ECO:0000313" key="5">
    <source>
        <dbReference type="Proteomes" id="UP001259340"/>
    </source>
</evidence>
<feature type="region of interest" description="Disordered" evidence="1">
    <location>
        <begin position="1"/>
        <end position="37"/>
    </location>
</feature>
<dbReference type="EMBL" id="JAPMLE010000001">
    <property type="protein sequence ID" value="MDR8524465.1"/>
    <property type="molecule type" value="Genomic_DNA"/>
</dbReference>
<feature type="domain" description="Flagellar hook-length control protein-like C-terminal" evidence="2">
    <location>
        <begin position="385"/>
        <end position="468"/>
    </location>
</feature>
<evidence type="ECO:0000313" key="3">
    <source>
        <dbReference type="EMBL" id="MDR8524465.1"/>
    </source>
</evidence>
<keyword evidence="3" id="KW-0282">Flagellum</keyword>
<dbReference type="Proteomes" id="UP001259340">
    <property type="component" value="Unassembled WGS sequence"/>
</dbReference>
<feature type="compositionally biased region" description="Low complexity" evidence="1">
    <location>
        <begin position="11"/>
        <end position="22"/>
    </location>
</feature>
<feature type="compositionally biased region" description="Basic and acidic residues" evidence="1">
    <location>
        <begin position="61"/>
        <end position="72"/>
    </location>
</feature>
<comment type="caution">
    <text evidence="3">The sequence shown here is derived from an EMBL/GenBank/DDBJ whole genome shotgun (WGS) entry which is preliminary data.</text>
</comment>
<proteinExistence type="predicted"/>
<protein>
    <submittedName>
        <fullName evidence="3">Flagellar hook-length control protein FliK</fullName>
    </submittedName>
</protein>
<reference evidence="3" key="2">
    <citation type="submission" date="2022-11" db="EMBL/GenBank/DDBJ databases">
        <title>Prophages regulate Shewanella fidelis motility and biofilm formation: implications for gut colonization dynamics in Ciona robusta.</title>
        <authorList>
            <person name="Natarajan O."/>
            <person name="Gibboney S.L."/>
            <person name="Young M.N."/>
            <person name="Lim S.J."/>
            <person name="Pluta N."/>
            <person name="Atkinson C.G.F."/>
            <person name="Leigh B.A."/>
            <person name="Liberti A."/>
            <person name="Kees E."/>
            <person name="Breitbart M."/>
            <person name="Gralnick J."/>
            <person name="Dishaw L.J."/>
        </authorList>
    </citation>
    <scope>NUCLEOTIDE SEQUENCE</scope>
    <source>
        <strain evidence="3">3313</strain>
    </source>
</reference>
<feature type="compositionally biased region" description="Polar residues" evidence="1">
    <location>
        <begin position="1"/>
        <end position="10"/>
    </location>
</feature>
<dbReference type="InterPro" id="IPR052563">
    <property type="entry name" value="FliK"/>
</dbReference>
<dbReference type="Pfam" id="PF02120">
    <property type="entry name" value="Flg_hook"/>
    <property type="match status" value="1"/>
</dbReference>
<dbReference type="Proteomes" id="UP001271263">
    <property type="component" value="Unassembled WGS sequence"/>
</dbReference>
<evidence type="ECO:0000313" key="6">
    <source>
        <dbReference type="Proteomes" id="UP001271263"/>
    </source>
</evidence>